<dbReference type="InterPro" id="IPR030457">
    <property type="entry name" value="ELO_CS"/>
</dbReference>
<keyword evidence="6 13" id="KW-0812">Transmembrane</keyword>
<keyword evidence="4" id="KW-0444">Lipid biosynthesis</keyword>
<comment type="subcellular location">
    <subcellularLocation>
        <location evidence="1">Membrane</location>
        <topology evidence="1">Multi-pass membrane protein</topology>
    </subcellularLocation>
</comment>
<evidence type="ECO:0000256" key="6">
    <source>
        <dbReference type="ARBA" id="ARBA00022692"/>
    </source>
</evidence>
<evidence type="ECO:0000313" key="15">
    <source>
        <dbReference type="Proteomes" id="UP000077202"/>
    </source>
</evidence>
<dbReference type="Pfam" id="PF01151">
    <property type="entry name" value="ELO"/>
    <property type="match status" value="1"/>
</dbReference>
<protein>
    <recommendedName>
        <fullName evidence="3">very-long-chain 3-oxoacyl-CoA synthase</fullName>
        <ecNumber evidence="3">2.3.1.199</ecNumber>
    </recommendedName>
</protein>
<proteinExistence type="inferred from homology"/>
<accession>A0A176W8D6</accession>
<sequence length="256" mass="29135">MESLRWWLAERPEVSSFRWKQGQTFAASYSVLIGWAVGYLALIYVLRVVVKSRKTPVPLGPIPILHNIVLSVGSLVMFCGCLQASALQIESSKWIWGFKSPWKLVLCFPRGTISAGPVFFWSYIYYLSKFYELIDTVVLVLRKRPLTFLHVFHHVTVIFMSFFWLEYAMSLQIVALLTNTGVHVVMYTYYLLCSIGKPPAWKKLVTNLQILQFVFSFVASMDGSASHVKFLPHVKDHTSSLTVGVRSSNFGAMNYG</sequence>
<dbReference type="GO" id="GO:0005789">
    <property type="term" value="C:endoplasmic reticulum membrane"/>
    <property type="evidence" value="ECO:0007669"/>
    <property type="project" value="TreeGrafter"/>
</dbReference>
<evidence type="ECO:0000256" key="11">
    <source>
        <dbReference type="ARBA" id="ARBA00023160"/>
    </source>
</evidence>
<keyword evidence="10 13" id="KW-0472">Membrane</keyword>
<gene>
    <name evidence="14" type="ORF">AXG93_4831s1280</name>
</gene>
<keyword evidence="7" id="KW-0276">Fatty acid metabolism</keyword>
<keyword evidence="11" id="KW-0275">Fatty acid biosynthesis</keyword>
<evidence type="ECO:0000256" key="2">
    <source>
        <dbReference type="ARBA" id="ARBA00007263"/>
    </source>
</evidence>
<keyword evidence="9" id="KW-0443">Lipid metabolism</keyword>
<keyword evidence="15" id="KW-1185">Reference proteome</keyword>
<evidence type="ECO:0000256" key="1">
    <source>
        <dbReference type="ARBA" id="ARBA00004141"/>
    </source>
</evidence>
<keyword evidence="8 13" id="KW-1133">Transmembrane helix</keyword>
<dbReference type="PANTHER" id="PTHR11157">
    <property type="entry name" value="FATTY ACID ACYL TRANSFERASE-RELATED"/>
    <property type="match status" value="1"/>
</dbReference>
<keyword evidence="5" id="KW-0808">Transferase</keyword>
<dbReference type="EC" id="2.3.1.199" evidence="3"/>
<feature type="transmembrane region" description="Helical" evidence="13">
    <location>
        <begin position="26"/>
        <end position="46"/>
    </location>
</feature>
<feature type="transmembrane region" description="Helical" evidence="13">
    <location>
        <begin position="101"/>
        <end position="126"/>
    </location>
</feature>
<reference evidence="14" key="1">
    <citation type="submission" date="2016-03" db="EMBL/GenBank/DDBJ databases">
        <title>Mechanisms controlling the formation of the plant cell surface in tip-growing cells are functionally conserved among land plants.</title>
        <authorList>
            <person name="Honkanen S."/>
            <person name="Jones V.A."/>
            <person name="Morieri G."/>
            <person name="Champion C."/>
            <person name="Hetherington A.J."/>
            <person name="Kelly S."/>
            <person name="Saint-Marcoux D."/>
            <person name="Proust H."/>
            <person name="Prescott H."/>
            <person name="Dolan L."/>
        </authorList>
    </citation>
    <scope>NUCLEOTIDE SEQUENCE [LARGE SCALE GENOMIC DNA]</scope>
    <source>
        <tissue evidence="14">Whole gametophyte</tissue>
    </source>
</reference>
<name>A0A176W8D6_MARPO</name>
<evidence type="ECO:0000256" key="9">
    <source>
        <dbReference type="ARBA" id="ARBA00023098"/>
    </source>
</evidence>
<evidence type="ECO:0000256" key="12">
    <source>
        <dbReference type="ARBA" id="ARBA00047375"/>
    </source>
</evidence>
<dbReference type="AlphaFoldDB" id="A0A176W8D6"/>
<dbReference type="Proteomes" id="UP000077202">
    <property type="component" value="Unassembled WGS sequence"/>
</dbReference>
<comment type="similarity">
    <text evidence="2">Belongs to the ELO family.</text>
</comment>
<feature type="transmembrane region" description="Helical" evidence="13">
    <location>
        <begin position="67"/>
        <end position="89"/>
    </location>
</feature>
<evidence type="ECO:0000256" key="4">
    <source>
        <dbReference type="ARBA" id="ARBA00022516"/>
    </source>
</evidence>
<evidence type="ECO:0000256" key="10">
    <source>
        <dbReference type="ARBA" id="ARBA00023136"/>
    </source>
</evidence>
<dbReference type="GO" id="GO:0034626">
    <property type="term" value="P:fatty acid elongation, polyunsaturated fatty acid"/>
    <property type="evidence" value="ECO:0007669"/>
    <property type="project" value="TreeGrafter"/>
</dbReference>
<evidence type="ECO:0000256" key="7">
    <source>
        <dbReference type="ARBA" id="ARBA00022832"/>
    </source>
</evidence>
<dbReference type="EMBL" id="LVLJ01001470">
    <property type="protein sequence ID" value="OAE29368.1"/>
    <property type="molecule type" value="Genomic_DNA"/>
</dbReference>
<dbReference type="GO" id="GO:0019367">
    <property type="term" value="P:fatty acid elongation, saturated fatty acid"/>
    <property type="evidence" value="ECO:0007669"/>
    <property type="project" value="TreeGrafter"/>
</dbReference>
<evidence type="ECO:0000256" key="5">
    <source>
        <dbReference type="ARBA" id="ARBA00022679"/>
    </source>
</evidence>
<evidence type="ECO:0000256" key="13">
    <source>
        <dbReference type="SAM" id="Phobius"/>
    </source>
</evidence>
<evidence type="ECO:0000256" key="3">
    <source>
        <dbReference type="ARBA" id="ARBA00012307"/>
    </source>
</evidence>
<dbReference type="PANTHER" id="PTHR11157:SF134">
    <property type="entry name" value="ELONGATION OF FATTY ACIDS PROTEIN 1-RELATED"/>
    <property type="match status" value="1"/>
</dbReference>
<dbReference type="PROSITE" id="PS01188">
    <property type="entry name" value="ELO"/>
    <property type="match status" value="1"/>
</dbReference>
<dbReference type="GO" id="GO:0009922">
    <property type="term" value="F:fatty acid elongase activity"/>
    <property type="evidence" value="ECO:0007669"/>
    <property type="project" value="UniProtKB-EC"/>
</dbReference>
<feature type="transmembrane region" description="Helical" evidence="13">
    <location>
        <begin position="171"/>
        <end position="192"/>
    </location>
</feature>
<dbReference type="GO" id="GO:0030148">
    <property type="term" value="P:sphingolipid biosynthetic process"/>
    <property type="evidence" value="ECO:0007669"/>
    <property type="project" value="TreeGrafter"/>
</dbReference>
<comment type="caution">
    <text evidence="14">The sequence shown here is derived from an EMBL/GenBank/DDBJ whole genome shotgun (WGS) entry which is preliminary data.</text>
</comment>
<evidence type="ECO:0000256" key="8">
    <source>
        <dbReference type="ARBA" id="ARBA00022989"/>
    </source>
</evidence>
<evidence type="ECO:0000313" key="14">
    <source>
        <dbReference type="EMBL" id="OAE29368.1"/>
    </source>
</evidence>
<dbReference type="GO" id="GO:0042761">
    <property type="term" value="P:very long-chain fatty acid biosynthetic process"/>
    <property type="evidence" value="ECO:0007669"/>
    <property type="project" value="TreeGrafter"/>
</dbReference>
<comment type="catalytic activity">
    <reaction evidence="12">
        <text>a very-long-chain acyl-CoA + malonyl-CoA + H(+) = a very-long-chain 3-oxoacyl-CoA + CO2 + CoA</text>
        <dbReference type="Rhea" id="RHEA:32727"/>
        <dbReference type="ChEBI" id="CHEBI:15378"/>
        <dbReference type="ChEBI" id="CHEBI:16526"/>
        <dbReference type="ChEBI" id="CHEBI:57287"/>
        <dbReference type="ChEBI" id="CHEBI:57384"/>
        <dbReference type="ChEBI" id="CHEBI:90725"/>
        <dbReference type="ChEBI" id="CHEBI:90736"/>
        <dbReference type="EC" id="2.3.1.199"/>
    </reaction>
</comment>
<organism evidence="14 15">
    <name type="scientific">Marchantia polymorpha subsp. ruderalis</name>
    <dbReference type="NCBI Taxonomy" id="1480154"/>
    <lineage>
        <taxon>Eukaryota</taxon>
        <taxon>Viridiplantae</taxon>
        <taxon>Streptophyta</taxon>
        <taxon>Embryophyta</taxon>
        <taxon>Marchantiophyta</taxon>
        <taxon>Marchantiopsida</taxon>
        <taxon>Marchantiidae</taxon>
        <taxon>Marchantiales</taxon>
        <taxon>Marchantiaceae</taxon>
        <taxon>Marchantia</taxon>
    </lineage>
</organism>
<feature type="transmembrane region" description="Helical" evidence="13">
    <location>
        <begin position="146"/>
        <end position="165"/>
    </location>
</feature>
<dbReference type="InterPro" id="IPR002076">
    <property type="entry name" value="ELO_fam"/>
</dbReference>
<dbReference type="GO" id="GO:0034625">
    <property type="term" value="P:fatty acid elongation, monounsaturated fatty acid"/>
    <property type="evidence" value="ECO:0007669"/>
    <property type="project" value="TreeGrafter"/>
</dbReference>